<evidence type="ECO:0000313" key="2">
    <source>
        <dbReference type="EMBL" id="RYC30307.1"/>
    </source>
</evidence>
<dbReference type="InterPro" id="IPR021341">
    <property type="entry name" value="DUF2958"/>
</dbReference>
<dbReference type="Pfam" id="PF11171">
    <property type="entry name" value="DUF2958"/>
    <property type="match status" value="1"/>
</dbReference>
<evidence type="ECO:0000313" key="3">
    <source>
        <dbReference type="Proteomes" id="UP000290759"/>
    </source>
</evidence>
<sequence>MADLDPSPLTRRRPSFDPLLTPDQREALLANGRRTAAGADIDPRPVVKLFTPDANATWLLTELDPGEPDRAFGLCDLGLGFPELGYVAMSEVRALRGPLGLPVEADQGFIADRPLSNYAAVAQGEGRITA</sequence>
<dbReference type="Proteomes" id="UP000290759">
    <property type="component" value="Unassembled WGS sequence"/>
</dbReference>
<reference evidence="2 3" key="1">
    <citation type="submission" date="2018-12" db="EMBL/GenBank/DDBJ databases">
        <authorList>
            <person name="Grouzdev D.S."/>
            <person name="Krutkina M.S."/>
        </authorList>
    </citation>
    <scope>NUCLEOTIDE SEQUENCE [LARGE SCALE GENOMIC DNA]</scope>
    <source>
        <strain evidence="2 3">RmlP026</strain>
    </source>
</reference>
<accession>A0A4Q2U5S2</accession>
<name>A0A4Q2U5S2_9HYPH</name>
<dbReference type="EMBL" id="QYBB01000027">
    <property type="protein sequence ID" value="RYC30307.1"/>
    <property type="molecule type" value="Genomic_DNA"/>
</dbReference>
<protein>
    <submittedName>
        <fullName evidence="2">DUF2958 domain-containing protein</fullName>
    </submittedName>
</protein>
<reference evidence="2 3" key="2">
    <citation type="submission" date="2019-02" db="EMBL/GenBank/DDBJ databases">
        <title>'Lichenibacterium ramalinii' gen. nov. sp. nov., 'Lichenibacterium minor' gen. nov. sp. nov.</title>
        <authorList>
            <person name="Pankratov T."/>
        </authorList>
    </citation>
    <scope>NUCLEOTIDE SEQUENCE [LARGE SCALE GENOMIC DNA]</scope>
    <source>
        <strain evidence="2 3">RmlP026</strain>
    </source>
</reference>
<organism evidence="2 3">
    <name type="scientific">Lichenibacterium minor</name>
    <dbReference type="NCBI Taxonomy" id="2316528"/>
    <lineage>
        <taxon>Bacteria</taxon>
        <taxon>Pseudomonadati</taxon>
        <taxon>Pseudomonadota</taxon>
        <taxon>Alphaproteobacteria</taxon>
        <taxon>Hyphomicrobiales</taxon>
        <taxon>Lichenihabitantaceae</taxon>
        <taxon>Lichenibacterium</taxon>
    </lineage>
</organism>
<proteinExistence type="predicted"/>
<comment type="caution">
    <text evidence="2">The sequence shown here is derived from an EMBL/GenBank/DDBJ whole genome shotgun (WGS) entry which is preliminary data.</text>
</comment>
<keyword evidence="3" id="KW-1185">Reference proteome</keyword>
<dbReference type="OrthoDB" id="1070337at2"/>
<evidence type="ECO:0000256" key="1">
    <source>
        <dbReference type="SAM" id="MobiDB-lite"/>
    </source>
</evidence>
<dbReference type="RefSeq" id="WP_129228524.1">
    <property type="nucleotide sequence ID" value="NZ_QYBB01000027.1"/>
</dbReference>
<gene>
    <name evidence="2" type="ORF">D3273_19255</name>
</gene>
<dbReference type="AlphaFoldDB" id="A0A4Q2U5S2"/>
<feature type="region of interest" description="Disordered" evidence="1">
    <location>
        <begin position="1"/>
        <end position="22"/>
    </location>
</feature>